<feature type="region of interest" description="Disordered" evidence="1">
    <location>
        <begin position="254"/>
        <end position="294"/>
    </location>
</feature>
<name>A0A167RZU3_9HYPO</name>
<protein>
    <submittedName>
        <fullName evidence="3">Uncharacterized protein</fullName>
    </submittedName>
</protein>
<dbReference type="OrthoDB" id="5209398at2759"/>
<feature type="transmembrane region" description="Helical" evidence="2">
    <location>
        <begin position="77"/>
        <end position="98"/>
    </location>
</feature>
<evidence type="ECO:0000313" key="3">
    <source>
        <dbReference type="EMBL" id="OAA59096.1"/>
    </source>
</evidence>
<accession>A0A167RZU3</accession>
<feature type="transmembrane region" description="Helical" evidence="2">
    <location>
        <begin position="145"/>
        <end position="165"/>
    </location>
</feature>
<gene>
    <name evidence="3" type="ORF">SPI_06298</name>
</gene>
<feature type="transmembrane region" description="Helical" evidence="2">
    <location>
        <begin position="185"/>
        <end position="204"/>
    </location>
</feature>
<dbReference type="EMBL" id="AZHD01000011">
    <property type="protein sequence ID" value="OAA59096.1"/>
    <property type="molecule type" value="Genomic_DNA"/>
</dbReference>
<feature type="region of interest" description="Disordered" evidence="1">
    <location>
        <begin position="1"/>
        <end position="38"/>
    </location>
</feature>
<keyword evidence="2" id="KW-1133">Transmembrane helix</keyword>
<sequence length="360" mass="40452">MVRLRQNVTDTTVAPRLPPQSATSQRQSEEGVARLAETPMHDEYTPATSLYEDAAYLDDDDDDNDPNLTALRVAMRAVNAVLHFVACLLLLIIMAVFLERAERRGRWYQHTEPQAVTLIALLSFDILLDQYTIWRIACDHPGWALLVRLALGIGYLALFMVYVGMGSVFPRRYAFWGLTPGFSGPVVYLFLWMIGVWNLLNTALHRHRFGRTLGAYGSVVRRRWQSVQRRQPTSSTPGAQAAAAPFWQRWFGRRQQGSTEQRPRSPPPLPPPPPPQQQRRQRRQQPPDVEQGDTRVVALQTETIALHERLSDTKHDDTTSTTTATTITHSNSAESAALTTPQTQPITRPPVTAVGVASRT</sequence>
<dbReference type="AlphaFoldDB" id="A0A167RZU3"/>
<feature type="region of interest" description="Disordered" evidence="1">
    <location>
        <begin position="307"/>
        <end position="360"/>
    </location>
</feature>
<reference evidence="3 4" key="1">
    <citation type="journal article" date="2016" name="Genome Biol. Evol.">
        <title>Divergent and convergent evolution of fungal pathogenicity.</title>
        <authorList>
            <person name="Shang Y."/>
            <person name="Xiao G."/>
            <person name="Zheng P."/>
            <person name="Cen K."/>
            <person name="Zhan S."/>
            <person name="Wang C."/>
        </authorList>
    </citation>
    <scope>NUCLEOTIDE SEQUENCE [LARGE SCALE GENOMIC DNA]</scope>
    <source>
        <strain evidence="3 4">RCEF 264</strain>
    </source>
</reference>
<keyword evidence="4" id="KW-1185">Reference proteome</keyword>
<proteinExistence type="predicted"/>
<keyword evidence="2" id="KW-0812">Transmembrane</keyword>
<feature type="compositionally biased region" description="Basic and acidic residues" evidence="1">
    <location>
        <begin position="307"/>
        <end position="318"/>
    </location>
</feature>
<organism evidence="3 4">
    <name type="scientific">Niveomyces insectorum RCEF 264</name>
    <dbReference type="NCBI Taxonomy" id="1081102"/>
    <lineage>
        <taxon>Eukaryota</taxon>
        <taxon>Fungi</taxon>
        <taxon>Dikarya</taxon>
        <taxon>Ascomycota</taxon>
        <taxon>Pezizomycotina</taxon>
        <taxon>Sordariomycetes</taxon>
        <taxon>Hypocreomycetidae</taxon>
        <taxon>Hypocreales</taxon>
        <taxon>Cordycipitaceae</taxon>
        <taxon>Niveomyces</taxon>
    </lineage>
</organism>
<evidence type="ECO:0000256" key="2">
    <source>
        <dbReference type="SAM" id="Phobius"/>
    </source>
</evidence>
<feature type="compositionally biased region" description="Polar residues" evidence="1">
    <location>
        <begin position="1"/>
        <end position="12"/>
    </location>
</feature>
<evidence type="ECO:0000256" key="1">
    <source>
        <dbReference type="SAM" id="MobiDB-lite"/>
    </source>
</evidence>
<dbReference type="Proteomes" id="UP000076874">
    <property type="component" value="Unassembled WGS sequence"/>
</dbReference>
<feature type="compositionally biased region" description="Low complexity" evidence="1">
    <location>
        <begin position="319"/>
        <end position="330"/>
    </location>
</feature>
<feature type="compositionally biased region" description="Pro residues" evidence="1">
    <location>
        <begin position="264"/>
        <end position="276"/>
    </location>
</feature>
<feature type="compositionally biased region" description="Low complexity" evidence="1">
    <location>
        <begin position="339"/>
        <end position="352"/>
    </location>
</feature>
<comment type="caution">
    <text evidence="3">The sequence shown here is derived from an EMBL/GenBank/DDBJ whole genome shotgun (WGS) entry which is preliminary data.</text>
</comment>
<evidence type="ECO:0000313" key="4">
    <source>
        <dbReference type="Proteomes" id="UP000076874"/>
    </source>
</evidence>
<keyword evidence="2" id="KW-0472">Membrane</keyword>